<reference evidence="2 3" key="1">
    <citation type="submission" date="2017-10" db="EMBL/GenBank/DDBJ databases">
        <title>Sedimentibacterium mangrovi gen. nov., sp. nov., a novel member of family Phyllobacteriacea isolated from mangrove sediment.</title>
        <authorList>
            <person name="Liao H."/>
            <person name="Tian Y."/>
        </authorList>
    </citation>
    <scope>NUCLEOTIDE SEQUENCE [LARGE SCALE GENOMIC DNA]</scope>
    <source>
        <strain evidence="2 3">X9-2-2</strain>
    </source>
</reference>
<organism evidence="2 3">
    <name type="scientific">Zhengella mangrovi</name>
    <dbReference type="NCBI Taxonomy" id="1982044"/>
    <lineage>
        <taxon>Bacteria</taxon>
        <taxon>Pseudomonadati</taxon>
        <taxon>Pseudomonadota</taxon>
        <taxon>Alphaproteobacteria</taxon>
        <taxon>Hyphomicrobiales</taxon>
        <taxon>Notoacmeibacteraceae</taxon>
        <taxon>Zhengella</taxon>
    </lineage>
</organism>
<sequence length="194" mass="21518">MIDHGHTVRNSIIDRSRMFRLGPDALVWEENARQGRIPYADVRRVQLISYGNTGGEQYQCALSTGMHGRIRIRSHSYVSLGNFEDRTDTYAPFLRELVRRVAAAAPQAEFVTGNVGLLVAWLVVLLLFGLGLVSLAFAFVDGLAATWKFAMTVAVLLVSGPVIWHRLRKSEIKTFDPANPPLPATRSETGPADR</sequence>
<protein>
    <submittedName>
        <fullName evidence="2">Uncharacterized protein</fullName>
    </submittedName>
</protein>
<keyword evidence="1" id="KW-0812">Transmembrane</keyword>
<feature type="transmembrane region" description="Helical" evidence="1">
    <location>
        <begin position="145"/>
        <end position="164"/>
    </location>
</feature>
<proteinExistence type="predicted"/>
<evidence type="ECO:0000313" key="3">
    <source>
        <dbReference type="Proteomes" id="UP000221168"/>
    </source>
</evidence>
<keyword evidence="1" id="KW-0472">Membrane</keyword>
<keyword evidence="1" id="KW-1133">Transmembrane helix</keyword>
<dbReference type="AlphaFoldDB" id="A0A2G1QR94"/>
<keyword evidence="3" id="KW-1185">Reference proteome</keyword>
<name>A0A2G1QR94_9HYPH</name>
<gene>
    <name evidence="2" type="ORF">CSC94_08540</name>
</gene>
<evidence type="ECO:0000256" key="1">
    <source>
        <dbReference type="SAM" id="Phobius"/>
    </source>
</evidence>
<feature type="transmembrane region" description="Helical" evidence="1">
    <location>
        <begin position="115"/>
        <end position="139"/>
    </location>
</feature>
<dbReference type="EMBL" id="PDVP01000003">
    <property type="protein sequence ID" value="PHP67728.1"/>
    <property type="molecule type" value="Genomic_DNA"/>
</dbReference>
<accession>A0A2G1QR94</accession>
<dbReference type="Proteomes" id="UP000221168">
    <property type="component" value="Unassembled WGS sequence"/>
</dbReference>
<evidence type="ECO:0000313" key="2">
    <source>
        <dbReference type="EMBL" id="PHP67728.1"/>
    </source>
</evidence>
<comment type="caution">
    <text evidence="2">The sequence shown here is derived from an EMBL/GenBank/DDBJ whole genome shotgun (WGS) entry which is preliminary data.</text>
</comment>